<sequence length="12" mass="1452">MIQPLLLLLRKN</sequence>
<accession>A0A653CIG2</accession>
<evidence type="ECO:0000313" key="1">
    <source>
        <dbReference type="EMBL" id="VEN47486.1"/>
    </source>
</evidence>
<reference evidence="1 2" key="1">
    <citation type="submission" date="2019-01" db="EMBL/GenBank/DDBJ databases">
        <authorList>
            <person name="Sayadi A."/>
        </authorList>
    </citation>
    <scope>NUCLEOTIDE SEQUENCE [LARGE SCALE GENOMIC DNA]</scope>
</reference>
<evidence type="ECO:0000313" key="2">
    <source>
        <dbReference type="Proteomes" id="UP000410492"/>
    </source>
</evidence>
<protein>
    <submittedName>
        <fullName evidence="1">Uncharacterized protein</fullName>
    </submittedName>
</protein>
<keyword evidence="2" id="KW-1185">Reference proteome</keyword>
<organism evidence="1 2">
    <name type="scientific">Callosobruchus maculatus</name>
    <name type="common">Southern cowpea weevil</name>
    <name type="synonym">Pulse bruchid</name>
    <dbReference type="NCBI Taxonomy" id="64391"/>
    <lineage>
        <taxon>Eukaryota</taxon>
        <taxon>Metazoa</taxon>
        <taxon>Ecdysozoa</taxon>
        <taxon>Arthropoda</taxon>
        <taxon>Hexapoda</taxon>
        <taxon>Insecta</taxon>
        <taxon>Pterygota</taxon>
        <taxon>Neoptera</taxon>
        <taxon>Endopterygota</taxon>
        <taxon>Coleoptera</taxon>
        <taxon>Polyphaga</taxon>
        <taxon>Cucujiformia</taxon>
        <taxon>Chrysomeloidea</taxon>
        <taxon>Chrysomelidae</taxon>
        <taxon>Bruchinae</taxon>
        <taxon>Bruchini</taxon>
        <taxon>Callosobruchus</taxon>
    </lineage>
</organism>
<name>A0A653CIG2_CALMS</name>
<dbReference type="Proteomes" id="UP000410492">
    <property type="component" value="Unassembled WGS sequence"/>
</dbReference>
<proteinExistence type="predicted"/>
<dbReference type="EMBL" id="CAACVG010007880">
    <property type="protein sequence ID" value="VEN47486.1"/>
    <property type="molecule type" value="Genomic_DNA"/>
</dbReference>
<gene>
    <name evidence="1" type="ORF">CALMAC_LOCUS9239</name>
</gene>